<dbReference type="EMBL" id="JBBXMP010000128">
    <property type="protein sequence ID" value="KAL0061648.1"/>
    <property type="molecule type" value="Genomic_DNA"/>
</dbReference>
<evidence type="ECO:0000256" key="1">
    <source>
        <dbReference type="SAM" id="MobiDB-lite"/>
    </source>
</evidence>
<dbReference type="Gene3D" id="2.60.120.260">
    <property type="entry name" value="Galactose-binding domain-like"/>
    <property type="match status" value="2"/>
</dbReference>
<evidence type="ECO:0000313" key="3">
    <source>
        <dbReference type="EMBL" id="KAL0061648.1"/>
    </source>
</evidence>
<feature type="region of interest" description="Disordered" evidence="1">
    <location>
        <begin position="369"/>
        <end position="464"/>
    </location>
</feature>
<organism evidence="3 4">
    <name type="scientific">Marasmius tenuissimus</name>
    <dbReference type="NCBI Taxonomy" id="585030"/>
    <lineage>
        <taxon>Eukaryota</taxon>
        <taxon>Fungi</taxon>
        <taxon>Dikarya</taxon>
        <taxon>Basidiomycota</taxon>
        <taxon>Agaricomycotina</taxon>
        <taxon>Agaricomycetes</taxon>
        <taxon>Agaricomycetidae</taxon>
        <taxon>Agaricales</taxon>
        <taxon>Marasmiineae</taxon>
        <taxon>Marasmiaceae</taxon>
        <taxon>Marasmius</taxon>
    </lineage>
</organism>
<comment type="caution">
    <text evidence="3">The sequence shown here is derived from an EMBL/GenBank/DDBJ whole genome shotgun (WGS) entry which is preliminary data.</text>
</comment>
<keyword evidence="2" id="KW-0812">Transmembrane</keyword>
<keyword evidence="4" id="KW-1185">Reference proteome</keyword>
<feature type="compositionally biased region" description="Polar residues" evidence="1">
    <location>
        <begin position="380"/>
        <end position="421"/>
    </location>
</feature>
<evidence type="ECO:0000313" key="4">
    <source>
        <dbReference type="Proteomes" id="UP001437256"/>
    </source>
</evidence>
<accession>A0ABR2ZK06</accession>
<keyword evidence="2" id="KW-0472">Membrane</keyword>
<evidence type="ECO:0008006" key="5">
    <source>
        <dbReference type="Google" id="ProtNLM"/>
    </source>
</evidence>
<reference evidence="3 4" key="1">
    <citation type="submission" date="2024-05" db="EMBL/GenBank/DDBJ databases">
        <title>A draft genome resource for the thread blight pathogen Marasmius tenuissimus strain MS-2.</title>
        <authorList>
            <person name="Yulfo-Soto G.E."/>
            <person name="Baruah I.K."/>
            <person name="Amoako-Attah I."/>
            <person name="Bukari Y."/>
            <person name="Meinhardt L.W."/>
            <person name="Bailey B.A."/>
            <person name="Cohen S.P."/>
        </authorList>
    </citation>
    <scope>NUCLEOTIDE SEQUENCE [LARGE SCALE GENOMIC DNA]</scope>
    <source>
        <strain evidence="3 4">MS-2</strain>
    </source>
</reference>
<sequence>MSNFDIQYPRRIIVDDKDPRITYEGVWNFDETTFVNGGTNGDPYNQSMTGTNSAQTSFTFTFEGDFVQVRGAKDNHKIPPPANSPQQDSLDLFPTYTCQVDNNSVKHVEYASFIGSTTNLVMCEEQLPKGRHTLTMNITVSVPEKQIFWLDSIEYSPVDTANLAEEVLKVDSSDIRSCFYSNTSNEWPWLQGFSVNMTRTPDARMTFKFNGTSVYLYGYNEAGATGVRFDSTTGSYSIDSGQVVSFGIPGSQVAPFNSTEMIVWSNQPFFKTLPVDGNTEHEMVISYSGLHAGTDARQFLSIDYFYVAHDGRKINGGSSGPGEQGSKSDHKIPVGVIAGGVLGGIFGLIAIGGLLWFLRRWRRRRGGPRELNNRRRKAEPSSTVSEVWTGEPLQSSRSPTGPRTTESTYGESSTANFTSMKRAQREVIDSQSRQERDSGFRYGTLQTAENSPGTALIPPAYTQE</sequence>
<name>A0ABR2ZK06_9AGAR</name>
<proteinExistence type="predicted"/>
<feature type="transmembrane region" description="Helical" evidence="2">
    <location>
        <begin position="334"/>
        <end position="358"/>
    </location>
</feature>
<evidence type="ECO:0000256" key="2">
    <source>
        <dbReference type="SAM" id="Phobius"/>
    </source>
</evidence>
<gene>
    <name evidence="3" type="ORF">AAF712_011509</name>
</gene>
<feature type="compositionally biased region" description="Basic and acidic residues" evidence="1">
    <location>
        <begin position="423"/>
        <end position="439"/>
    </location>
</feature>
<protein>
    <recommendedName>
        <fullName evidence="5">Transmembrane protein</fullName>
    </recommendedName>
</protein>
<dbReference type="Proteomes" id="UP001437256">
    <property type="component" value="Unassembled WGS sequence"/>
</dbReference>
<keyword evidence="2" id="KW-1133">Transmembrane helix</keyword>
<feature type="compositionally biased region" description="Polar residues" evidence="1">
    <location>
        <begin position="444"/>
        <end position="453"/>
    </location>
</feature>